<feature type="compositionally biased region" description="Basic and acidic residues" evidence="13">
    <location>
        <begin position="1710"/>
        <end position="1725"/>
    </location>
</feature>
<dbReference type="Proteomes" id="UP000386466">
    <property type="component" value="Unassembled WGS sequence"/>
</dbReference>
<feature type="region of interest" description="Disordered" evidence="13">
    <location>
        <begin position="3513"/>
        <end position="3606"/>
    </location>
</feature>
<evidence type="ECO:0000256" key="5">
    <source>
        <dbReference type="ARBA" id="ARBA00022837"/>
    </source>
</evidence>
<feature type="region of interest" description="Disordered" evidence="13">
    <location>
        <begin position="2242"/>
        <end position="2295"/>
    </location>
</feature>
<feature type="domain" description="C2" evidence="14">
    <location>
        <begin position="4555"/>
        <end position="4684"/>
    </location>
</feature>
<dbReference type="CDD" id="cd15776">
    <property type="entry name" value="FYVE2_PCLO"/>
    <property type="match status" value="1"/>
</dbReference>
<dbReference type="GO" id="GO:0035418">
    <property type="term" value="P:protein localization to synapse"/>
    <property type="evidence" value="ECO:0007669"/>
    <property type="project" value="TreeGrafter"/>
</dbReference>
<feature type="compositionally biased region" description="Pro residues" evidence="13">
    <location>
        <begin position="856"/>
        <end position="868"/>
    </location>
</feature>
<feature type="region of interest" description="Disordered" evidence="13">
    <location>
        <begin position="4506"/>
        <end position="4549"/>
    </location>
</feature>
<feature type="compositionally biased region" description="Polar residues" evidence="13">
    <location>
        <begin position="1585"/>
        <end position="1602"/>
    </location>
</feature>
<proteinExistence type="predicted"/>
<feature type="region of interest" description="Disordered" evidence="13">
    <location>
        <begin position="4791"/>
        <end position="4854"/>
    </location>
</feature>
<feature type="region of interest" description="Disordered" evidence="13">
    <location>
        <begin position="540"/>
        <end position="818"/>
    </location>
</feature>
<feature type="compositionally biased region" description="Polar residues" evidence="13">
    <location>
        <begin position="835"/>
        <end position="849"/>
    </location>
</feature>
<keyword evidence="2" id="KW-0677">Repeat</keyword>
<keyword evidence="5" id="KW-0106">Calcium</keyword>
<feature type="region of interest" description="Disordered" evidence="13">
    <location>
        <begin position="136"/>
        <end position="471"/>
    </location>
</feature>
<feature type="compositionally biased region" description="Polar residues" evidence="13">
    <location>
        <begin position="3562"/>
        <end position="3578"/>
    </location>
</feature>
<dbReference type="GO" id="GO:0005544">
    <property type="term" value="F:calcium-dependent phospholipid binding"/>
    <property type="evidence" value="ECO:0007669"/>
    <property type="project" value="UniProtKB-KW"/>
</dbReference>
<feature type="region of interest" description="Disordered" evidence="13">
    <location>
        <begin position="2039"/>
        <end position="2062"/>
    </location>
</feature>
<feature type="compositionally biased region" description="Acidic residues" evidence="13">
    <location>
        <begin position="3335"/>
        <end position="3344"/>
    </location>
</feature>
<feature type="compositionally biased region" description="Polar residues" evidence="13">
    <location>
        <begin position="318"/>
        <end position="329"/>
    </location>
</feature>
<feature type="region of interest" description="Disordered" evidence="13">
    <location>
        <begin position="2363"/>
        <end position="2397"/>
    </location>
</feature>
<feature type="compositionally biased region" description="Acidic residues" evidence="13">
    <location>
        <begin position="1563"/>
        <end position="1573"/>
    </location>
</feature>
<feature type="compositionally biased region" description="Basic and acidic residues" evidence="13">
    <location>
        <begin position="909"/>
        <end position="924"/>
    </location>
</feature>
<dbReference type="Gene3D" id="3.30.40.10">
    <property type="entry name" value="Zinc/RING finger domain, C3HC4 (zinc finger)"/>
    <property type="match status" value="2"/>
</dbReference>
<keyword evidence="6" id="KW-0770">Synapse</keyword>
<gene>
    <name evidence="16" type="ORF">LYPA_23C015384</name>
</gene>
<dbReference type="CDD" id="cd15774">
    <property type="entry name" value="FYVE1_PCLO"/>
    <property type="match status" value="1"/>
</dbReference>
<keyword evidence="17" id="KW-1185">Reference proteome</keyword>
<feature type="compositionally biased region" description="Polar residues" evidence="13">
    <location>
        <begin position="3592"/>
        <end position="3606"/>
    </location>
</feature>
<feature type="compositionally biased region" description="Basic and acidic residues" evidence="13">
    <location>
        <begin position="573"/>
        <end position="591"/>
    </location>
</feature>
<feature type="compositionally biased region" description="Low complexity" evidence="13">
    <location>
        <begin position="4143"/>
        <end position="4162"/>
    </location>
</feature>
<dbReference type="Gene3D" id="2.30.42.10">
    <property type="match status" value="1"/>
</dbReference>
<evidence type="ECO:0000256" key="8">
    <source>
        <dbReference type="ARBA" id="ARBA00023302"/>
    </source>
</evidence>
<reference evidence="16 17" key="1">
    <citation type="submission" date="2019-01" db="EMBL/GenBank/DDBJ databases">
        <authorList>
            <person name="Alioto T."/>
            <person name="Alioto T."/>
        </authorList>
    </citation>
    <scope>NUCLEOTIDE SEQUENCE [LARGE SCALE GENOMIC DNA]</scope>
</reference>
<dbReference type="Pfam" id="PF00595">
    <property type="entry name" value="PDZ"/>
    <property type="match status" value="1"/>
</dbReference>
<evidence type="ECO:0000256" key="1">
    <source>
        <dbReference type="ARBA" id="ARBA00022723"/>
    </source>
</evidence>
<dbReference type="FunFam" id="3.30.40.10:FF:000563">
    <property type="entry name" value="Piccolo presynaptic cytomatrix protein"/>
    <property type="match status" value="1"/>
</dbReference>
<feature type="compositionally biased region" description="Basic and acidic residues" evidence="13">
    <location>
        <begin position="1079"/>
        <end position="1120"/>
    </location>
</feature>
<feature type="compositionally biased region" description="Low complexity" evidence="13">
    <location>
        <begin position="253"/>
        <end position="267"/>
    </location>
</feature>
<feature type="compositionally biased region" description="Low complexity" evidence="13">
    <location>
        <begin position="4738"/>
        <end position="4748"/>
    </location>
</feature>
<keyword evidence="4" id="KW-0862">Zinc</keyword>
<feature type="compositionally biased region" description="Basic and acidic residues" evidence="13">
    <location>
        <begin position="1511"/>
        <end position="1522"/>
    </location>
</feature>
<feature type="coiled-coil region" evidence="12">
    <location>
        <begin position="3624"/>
        <end position="3661"/>
    </location>
</feature>
<evidence type="ECO:0000256" key="3">
    <source>
        <dbReference type="ARBA" id="ARBA00022771"/>
    </source>
</evidence>
<dbReference type="CDD" id="cd06714">
    <property type="entry name" value="PDZ_RIM-like"/>
    <property type="match status" value="1"/>
</dbReference>
<dbReference type="SUPFAM" id="SSF57903">
    <property type="entry name" value="FYVE/PHD zinc finger"/>
    <property type="match status" value="2"/>
</dbReference>
<feature type="region of interest" description="Disordered" evidence="13">
    <location>
        <begin position="4690"/>
        <end position="4768"/>
    </location>
</feature>
<feature type="region of interest" description="Disordered" evidence="13">
    <location>
        <begin position="4187"/>
        <end position="4206"/>
    </location>
</feature>
<feature type="compositionally biased region" description="Acidic residues" evidence="13">
    <location>
        <begin position="1434"/>
        <end position="1446"/>
    </location>
</feature>
<feature type="compositionally biased region" description="Pro residues" evidence="13">
    <location>
        <begin position="1016"/>
        <end position="1033"/>
    </location>
</feature>
<dbReference type="InterPro" id="IPR036034">
    <property type="entry name" value="PDZ_sf"/>
</dbReference>
<dbReference type="InterPro" id="IPR008899">
    <property type="entry name" value="Znf_piccolo"/>
</dbReference>
<evidence type="ECO:0000256" key="6">
    <source>
        <dbReference type="ARBA" id="ARBA00023018"/>
    </source>
</evidence>
<feature type="region of interest" description="Disordered" evidence="13">
    <location>
        <begin position="835"/>
        <end position="947"/>
    </location>
</feature>
<feature type="compositionally biased region" description="Basic and acidic residues" evidence="13">
    <location>
        <begin position="1337"/>
        <end position="1379"/>
    </location>
</feature>
<dbReference type="InterPro" id="IPR000008">
    <property type="entry name" value="C2_dom"/>
</dbReference>
<evidence type="ECO:0000256" key="13">
    <source>
        <dbReference type="SAM" id="MobiDB-lite"/>
    </source>
</evidence>
<feature type="compositionally biased region" description="Acidic residues" evidence="13">
    <location>
        <begin position="1501"/>
        <end position="1510"/>
    </location>
</feature>
<keyword evidence="1" id="KW-0479">Metal-binding</keyword>
<feature type="compositionally biased region" description="Polar residues" evidence="13">
    <location>
        <begin position="562"/>
        <end position="571"/>
    </location>
</feature>
<feature type="compositionally biased region" description="Low complexity" evidence="13">
    <location>
        <begin position="4802"/>
        <end position="4821"/>
    </location>
</feature>
<dbReference type="CDD" id="cd04031">
    <property type="entry name" value="C2A_RIM1alpha"/>
    <property type="match status" value="1"/>
</dbReference>
<dbReference type="PANTHER" id="PTHR14113:SF6">
    <property type="entry name" value="PROTEIN PICCOLO"/>
    <property type="match status" value="1"/>
</dbReference>
<feature type="compositionally biased region" description="Basic and acidic residues" evidence="13">
    <location>
        <begin position="1198"/>
        <end position="1218"/>
    </location>
</feature>
<evidence type="ECO:0000313" key="17">
    <source>
        <dbReference type="Proteomes" id="UP000386466"/>
    </source>
</evidence>
<keyword evidence="8" id="KW-0111">Calcium/phospholipid-binding</keyword>
<evidence type="ECO:0000256" key="4">
    <source>
        <dbReference type="ARBA" id="ARBA00022833"/>
    </source>
</evidence>
<feature type="compositionally biased region" description="Polar residues" evidence="13">
    <location>
        <begin position="191"/>
        <end position="203"/>
    </location>
</feature>
<dbReference type="Pfam" id="PF00168">
    <property type="entry name" value="C2"/>
    <property type="match status" value="2"/>
</dbReference>
<feature type="compositionally biased region" description="Basic and acidic residues" evidence="13">
    <location>
        <begin position="1299"/>
        <end position="1321"/>
    </location>
</feature>
<evidence type="ECO:0000256" key="7">
    <source>
        <dbReference type="ARBA" id="ARBA00023273"/>
    </source>
</evidence>
<feature type="compositionally biased region" description="Low complexity" evidence="13">
    <location>
        <begin position="362"/>
        <end position="371"/>
    </location>
</feature>
<comment type="subcellular location">
    <subcellularLocation>
        <location evidence="9">Presynaptic active zone</location>
    </subcellularLocation>
</comment>
<feature type="compositionally biased region" description="Low complexity" evidence="13">
    <location>
        <begin position="1269"/>
        <end position="1278"/>
    </location>
</feature>
<dbReference type="GO" id="GO:0098982">
    <property type="term" value="C:GABA-ergic synapse"/>
    <property type="evidence" value="ECO:0007669"/>
    <property type="project" value="TreeGrafter"/>
</dbReference>
<evidence type="ECO:0000256" key="12">
    <source>
        <dbReference type="SAM" id="Coils"/>
    </source>
</evidence>
<feature type="compositionally biased region" description="Polar residues" evidence="13">
    <location>
        <begin position="445"/>
        <end position="470"/>
    </location>
</feature>
<dbReference type="InterPro" id="IPR042720">
    <property type="entry name" value="PCLO_FYVE1"/>
</dbReference>
<feature type="domain" description="C2" evidence="14">
    <location>
        <begin position="4868"/>
        <end position="4993"/>
    </location>
</feature>
<feature type="compositionally biased region" description="Basic and acidic residues" evidence="13">
    <location>
        <begin position="1254"/>
        <end position="1268"/>
    </location>
</feature>
<keyword evidence="3" id="KW-0863">Zinc-finger</keyword>
<dbReference type="Pfam" id="PF05715">
    <property type="entry name" value="zf-piccolo"/>
    <property type="match status" value="2"/>
</dbReference>
<dbReference type="InterPro" id="IPR001478">
    <property type="entry name" value="PDZ"/>
</dbReference>
<dbReference type="PROSITE" id="PS50004">
    <property type="entry name" value="C2"/>
    <property type="match status" value="2"/>
</dbReference>
<dbReference type="PROSITE" id="PS50106">
    <property type="entry name" value="PDZ"/>
    <property type="match status" value="1"/>
</dbReference>
<feature type="compositionally biased region" description="Low complexity" evidence="13">
    <location>
        <begin position="604"/>
        <end position="620"/>
    </location>
</feature>
<feature type="compositionally biased region" description="Polar residues" evidence="13">
    <location>
        <begin position="3435"/>
        <end position="3446"/>
    </location>
</feature>
<feature type="region of interest" description="Disordered" evidence="13">
    <location>
        <begin position="4139"/>
        <end position="4162"/>
    </location>
</feature>
<feature type="compositionally biased region" description="Polar residues" evidence="13">
    <location>
        <begin position="1230"/>
        <end position="1245"/>
    </location>
</feature>
<dbReference type="SUPFAM" id="SSF49562">
    <property type="entry name" value="C2 domain (Calcium/lipid-binding domain, CaLB)"/>
    <property type="match status" value="2"/>
</dbReference>
<feature type="compositionally biased region" description="Polar residues" evidence="13">
    <location>
        <begin position="2419"/>
        <end position="2431"/>
    </location>
</feature>
<dbReference type="EMBL" id="CAAGRJ010039875">
    <property type="protein sequence ID" value="VFV46944.1"/>
    <property type="molecule type" value="Genomic_DNA"/>
</dbReference>
<feature type="region of interest" description="Disordered" evidence="13">
    <location>
        <begin position="2446"/>
        <end position="2466"/>
    </location>
</feature>
<evidence type="ECO:0000256" key="10">
    <source>
        <dbReference type="ARBA" id="ARBA00070121"/>
    </source>
</evidence>
<dbReference type="Gene3D" id="2.60.40.150">
    <property type="entry name" value="C2 domain"/>
    <property type="match status" value="2"/>
</dbReference>
<evidence type="ECO:0000256" key="11">
    <source>
        <dbReference type="ARBA" id="ARBA00083569"/>
    </source>
</evidence>
<feature type="compositionally biased region" description="Pro residues" evidence="13">
    <location>
        <begin position="372"/>
        <end position="437"/>
    </location>
</feature>
<dbReference type="InterPro" id="IPR013083">
    <property type="entry name" value="Znf_RING/FYVE/PHD"/>
</dbReference>
<dbReference type="GO" id="GO:0030424">
    <property type="term" value="C:axon"/>
    <property type="evidence" value="ECO:0007669"/>
    <property type="project" value="TreeGrafter"/>
</dbReference>
<feature type="region of interest" description="Disordered" evidence="13">
    <location>
        <begin position="2411"/>
        <end position="2431"/>
    </location>
</feature>
<feature type="compositionally biased region" description="Low complexity" evidence="13">
    <location>
        <begin position="4513"/>
        <end position="4534"/>
    </location>
</feature>
<keyword evidence="12" id="KW-0175">Coiled coil</keyword>
<feature type="compositionally biased region" description="Basic and acidic residues" evidence="13">
    <location>
        <begin position="148"/>
        <end position="162"/>
    </location>
</feature>
<dbReference type="SUPFAM" id="SSF50156">
    <property type="entry name" value="PDZ domain-like"/>
    <property type="match status" value="1"/>
</dbReference>
<feature type="compositionally biased region" description="Low complexity" evidence="13">
    <location>
        <begin position="869"/>
        <end position="884"/>
    </location>
</feature>
<feature type="compositionally biased region" description="Basic and acidic residues" evidence="13">
    <location>
        <begin position="731"/>
        <end position="747"/>
    </location>
</feature>
<dbReference type="SMART" id="SM00239">
    <property type="entry name" value="C2"/>
    <property type="match status" value="2"/>
</dbReference>
<dbReference type="InterPro" id="IPR052098">
    <property type="entry name" value="Presynaptic_Scaffold_Bsn/Pclo"/>
</dbReference>
<feature type="region of interest" description="Disordered" evidence="13">
    <location>
        <begin position="1298"/>
        <end position="1738"/>
    </location>
</feature>
<organism evidence="16 17">
    <name type="scientific">Lynx pardinus</name>
    <name type="common">Iberian lynx</name>
    <name type="synonym">Felis pardina</name>
    <dbReference type="NCBI Taxonomy" id="191816"/>
    <lineage>
        <taxon>Eukaryota</taxon>
        <taxon>Metazoa</taxon>
        <taxon>Chordata</taxon>
        <taxon>Craniata</taxon>
        <taxon>Vertebrata</taxon>
        <taxon>Euteleostomi</taxon>
        <taxon>Mammalia</taxon>
        <taxon>Eutheria</taxon>
        <taxon>Laurasiatheria</taxon>
        <taxon>Carnivora</taxon>
        <taxon>Feliformia</taxon>
        <taxon>Felidae</taxon>
        <taxon>Felinae</taxon>
        <taxon>Lynx</taxon>
    </lineage>
</organism>
<feature type="compositionally biased region" description="Polar residues" evidence="13">
    <location>
        <begin position="1541"/>
        <end position="1558"/>
    </location>
</feature>
<feature type="compositionally biased region" description="Polar residues" evidence="13">
    <location>
        <begin position="4190"/>
        <end position="4206"/>
    </location>
</feature>
<feature type="domain" description="PDZ" evidence="15">
    <location>
        <begin position="4357"/>
        <end position="4451"/>
    </location>
</feature>
<dbReference type="FunFam" id="2.30.42.10:FF:000126">
    <property type="entry name" value="Piccolo presynaptic cytomatrix protein"/>
    <property type="match status" value="1"/>
</dbReference>
<feature type="compositionally biased region" description="Basic and acidic residues" evidence="13">
    <location>
        <begin position="1049"/>
        <end position="1070"/>
    </location>
</feature>
<evidence type="ECO:0000256" key="9">
    <source>
        <dbReference type="ARBA" id="ARBA00034101"/>
    </source>
</evidence>
<feature type="compositionally biased region" description="Basic and acidic residues" evidence="13">
    <location>
        <begin position="96"/>
        <end position="110"/>
    </location>
</feature>
<feature type="compositionally biased region" description="Polar residues" evidence="13">
    <location>
        <begin position="3720"/>
        <end position="3773"/>
    </location>
</feature>
<feature type="compositionally biased region" description="Basic and acidic residues" evidence="13">
    <location>
        <begin position="74"/>
        <end position="85"/>
    </location>
</feature>
<evidence type="ECO:0000313" key="16">
    <source>
        <dbReference type="EMBL" id="VFV46944.1"/>
    </source>
</evidence>
<feature type="compositionally biased region" description="Basic and acidic residues" evidence="13">
    <location>
        <begin position="1127"/>
        <end position="1136"/>
    </location>
</feature>
<dbReference type="GO" id="GO:0098882">
    <property type="term" value="F:structural constituent of presynaptic active zone"/>
    <property type="evidence" value="ECO:0007669"/>
    <property type="project" value="TreeGrafter"/>
</dbReference>
<dbReference type="GO" id="GO:1904071">
    <property type="term" value="P:presynaptic active zone assembly"/>
    <property type="evidence" value="ECO:0007669"/>
    <property type="project" value="TreeGrafter"/>
</dbReference>
<evidence type="ECO:0000259" key="14">
    <source>
        <dbReference type="PROSITE" id="PS50004"/>
    </source>
</evidence>
<feature type="compositionally biased region" description="Basic and acidic residues" evidence="13">
    <location>
        <begin position="1656"/>
        <end position="1669"/>
    </location>
</feature>
<protein>
    <recommendedName>
        <fullName evidence="10">Protein piccolo</fullName>
    </recommendedName>
    <alternativeName>
        <fullName evidence="11">Aczonin</fullName>
    </alternativeName>
</protein>
<name>A0A485PRE3_LYNPA</name>
<feature type="compositionally biased region" description="Low complexity" evidence="13">
    <location>
        <begin position="1219"/>
        <end position="1229"/>
    </location>
</feature>
<dbReference type="GO" id="GO:0048788">
    <property type="term" value="C:cytoskeleton of presynaptic active zone"/>
    <property type="evidence" value="ECO:0007669"/>
    <property type="project" value="TreeGrafter"/>
</dbReference>
<dbReference type="PANTHER" id="PTHR14113">
    <property type="entry name" value="PICCOLO/BASSOON"/>
    <property type="match status" value="1"/>
</dbReference>
<evidence type="ECO:0000259" key="15">
    <source>
        <dbReference type="PROSITE" id="PS50106"/>
    </source>
</evidence>
<feature type="compositionally biased region" description="Pro residues" evidence="13">
    <location>
        <begin position="2366"/>
        <end position="2377"/>
    </location>
</feature>
<dbReference type="InterPro" id="IPR011011">
    <property type="entry name" value="Znf_FYVE_PHD"/>
</dbReference>
<dbReference type="FunFam" id="2.60.40.150:FF:000149">
    <property type="entry name" value="Piccolo presynaptic cytomatrix protein"/>
    <property type="match status" value="1"/>
</dbReference>
<feature type="region of interest" description="Disordered" evidence="13">
    <location>
        <begin position="3420"/>
        <end position="3457"/>
    </location>
</feature>
<keyword evidence="7" id="KW-0966">Cell projection</keyword>
<feature type="compositionally biased region" description="Basic and acidic residues" evidence="13">
    <location>
        <begin position="3706"/>
        <end position="3718"/>
    </location>
</feature>
<accession>A0A485PRE3</accession>
<feature type="compositionally biased region" description="Pro residues" evidence="13">
    <location>
        <begin position="2275"/>
        <end position="2290"/>
    </location>
</feature>
<dbReference type="SMART" id="SM00228">
    <property type="entry name" value="PDZ"/>
    <property type="match status" value="1"/>
</dbReference>
<feature type="region of interest" description="Disordered" evidence="13">
    <location>
        <begin position="4250"/>
        <end position="4272"/>
    </location>
</feature>
<dbReference type="FunFam" id="2.60.40.150:FF:000137">
    <property type="entry name" value="Piccolo presynaptic cytomatrix protein"/>
    <property type="match status" value="1"/>
</dbReference>
<sequence length="5003" mass="545194">MEADLSQLSEEERRQIAAVMSRAQGLPKGSVPPAAAEPSSMHRKQELDSSHPPKQSGKPPDPGRSAPPGLSKSRTTDTLRSEQKLPGRSPSTISLKESKSRTDLKEEHKSSMMPGFLSEVNPLSAVSSVVNKFNPFDLISDTDSSQEETAKKQKMAQKEQGKPEGITKPPPQQSPKPVPKQQGPARVPLQQDGSPRSVSSQQPEKIKLQPSGTGKPIEGLTQAPQTDQAQLPLQRDATRPQTKQSDTLRGESVKPSVQSPSKPPIQQGGPGKPPAQQPGPEKLATAQPGLAKPLAQQTGPAKALAQQPGTAKPPAQPPGTTKPTAQQPGPKSPAQPVGPAKPQTQQAGSDKLPSQQPGPPGTGKTPAQQPGPAKPPPQQPGPAKPPPQQPGLAKPPPQEPGPQPGPAKPPPQQPGPTKPPSQQPSPAKPPPQQPGPAKPSAQPSTKPVSQTEAGKPLQPSTAPSAAQTPGQGLPKTICPLCNTTELLLHVPEKANFNTCTECQTTVCSLCGFNPNPHLTEIKEWLCLNCQMKRALGGDLAPVPSSPQPKPKIAPVGPASAVSKPSPQPQHTSPKKDPVPKQEISKAPESKRPPPLVKQPTIHGSPPLAARQPPAAAESSPKPAPPKEPSVPSEQAKVPVADDKPKQPKTGKPATDVASSSSVAAQPDIPSPKVQLEDQEIITPPLKTDAAKPSQSFPPTGEKVTPFDSKVIPRPASDSKIISHPGPSPEGKGQKQADPVQKREEPKKAQTKMSPKPDAKLMPKGSPPPAGPRPPTGPTAPTAQQPPKPQEQSRRFSLNLGSITDAPKSQPTTPQETVTGKLFGFGASIFSQASNLISTAGQPGSQSQSALGAPTKQGPPPSQPPPSQGPPKSTGQVPPAPAKVVPVKKEAKAPVVEKLEPKSEPVPTVKRTETEKKPLPVKDSKPLTAEPQKAVLPPKLEKTPKPESACPLCKTELNIGSKDPPNFNTCTECKNQVCNLCGFNPMPHLTEIQEWLCLNCQTQRAISGQLGDMGKMPPTPSAPKASPMPVPPEQPSQKTAMPTQVKVKKKEQEVKTEAEQIIPEKVKEIPSVEKIVPKGTTDHKQESKLEKTSAPEDKKPLTEEKKPPLEEKKPPTEDKKLPPGTKTALEEEQKQDLAKTQVPTAEEKPEGRVTPQVVQEKLPQTKMEDKPSGPPPSLSKEDDEVPQKIKDQPQAARPAKPDQVEPGKEKTEKEDDKSDTSSSQQPKSPQGLSDTGYSSDGISSSLGEIPSLIPSDEKDLLKGLKKDSFSQESSPSSPSDLAKLESTVLSILEAQASTLVEEKSEKKTQPHEVSSEQPKDPQKTQSLSETVETTISEEELKKSPEEKDTLKKDSQQDIPSRKDHEEKSEFVDDTATRRQLYDSVEDSSESENSPVPQRKRRTSVGSSSSDEYKQEDSQGSGEEEDFIRKQIIEMSADEDASASEDDEFIRSQLKEISSSIESQKKEDMKGKGKATAGKHRRLTRKSSASFDDDAGRRHSWHDEDDETFDESPELKYRETKSQESEELVVAGGGGLRRFKTIELNSTIADKYSADSSQKKTALYFDEEPELEMESLTDSPEDRSRGEGSSSLHASSFTPGTSPTSVSSLDEDSDSSPSHKKGESKQQRKARHRSHGPLLPTIEDSSEEEELREEEELLKEQEKQRELEQQQRKTSSKKSKKDKDELRAQRRRERPKTPPSNLSPIEDASPTEELRQAAEMEELHRSSCSEYSPSIESEPEGFEISPEKIIEVQKVYKLPTAVSLYSPTDEQSIMQKEGGQKALKSAEEMYEEMMHKTHKYKPFPAVPERDEMFEKEPLYGGMLIEDYIYESLVEDTYNGSVDGSLLTRQEDENGFMQQRGKEQKIRLPEQIYEDPMQKITDLQKEFYELESLHSIVPQEDIVSSSFIIPESHEIVDLGSMVTSTSEEKKLLDADAAYEELMKRQQMQLTPGSSPTQPPITDDMIESTVDFDRVPDASLTSSVLSGASLTDSTSSATLSIPDVKITQHFSTEEIEDEYVTDYTREIQEIIAHESLILTYSEPSESATSVPPSDTPSLTSSVSSVCTTDSSSPVTTLDSITTVYMEPVDVVTKFEDSEGISSSTYFPGSIIDYPEEISVSLDRATTPDGRTGADHIVISLSDVEPPILGSIGIKPEGLIADTVSTDLPVSAKDSVKKAKKDTGNGIILEVLEAYRDKKEKTEVELTKMSFSETVFDQPPSSAVALPVGERVSATCFISGQVFDQTKPASPLPSGSPSVTSLPTKTRPFFRSSSLDTSAQPPPPPPPPLPPPTSPKPIIHPTKKLTITAPETVTTTAKPLVDAVTTVEATAIPRSNGLPVTKICTTAPPPVPPKPSSIPSGLVFTHRPEPSKPPIAPKPAVPQLPVTTQKSTDTHPKPTGLSLASNMTLNLVTSADYKLPSPTSPASPHSNKSSPRFSKSLMETYVVITLPSEPGTPTDSSTSQAVTSWPLGSPPTDLISIEPVFSVVPPMTTAGMPSSSEQSLYMSGALETFSAVPVTTLSSFQAAPTSVTQFFTTEVSKAEASAARSALTSVGLSSVSISIPPEPLALDSLHLEKRQHKENGKLPLVGDAIDLRTVPKVEVKVTEKCMDLSASTMDMKRQTTTHEVYGRQISAVQPSIINLSATSAVTPMPLVTETVTVVTCAASSGYTMGPESLVGIEHATPAPLQLTTSKHAEPPPYRIPSGQAFPAVREDAPINLSLGTSAHPVTSAVTKPVTAPPVGVTNGWTDSVTRQGMADGEVVDLSTTKSHRTVVTMDESTSGVVTKIVEDDEKPVDLTAGRRAVCCDMVYKLPFGRSCTAQQPATTLPEDRFGYRDDHYQYDRSGPSGYRGIGGMKPSMSDTNLAEAGHFFYKSKNAFDYSGGTDTAVDLTSGRITAGEVMDYSSKTTGPYPETRQVISEVGISTPQYSTARMTPPPGSQYGVGSVLRSSNGVVYSSVATPIPSTFAITTQPGSIFSTTVRDLSGVHTADAVTSLSALHQSQPMPRSYFLTTGASETDIAATGIDINASLQTITVETLTAETIDSVPTLTTASDVFSEVVGDESAILIVPEEGKQQQQLDLERELLELEKIKQQRFAEELEWERQEIQRFREQEKIMVQKKLEELQSMKQHLLYQQEEERQAQFMMRQETLAQQQLQLEQIQQLQQQLHQQLEEQKIRQIYQYNYDPSGTASPQTTTEQAILEGQYAAPEGGQFWTTEDATTTASAVVAIEIPQSQGWYTVQSDGVTQYIAPPGILSTVSEIPLTDVVVKDEKPPKKRSAAAKVRGQYDELGEHMADDPRCFKKIVDSGVQTDDEDAADRSYVSRRRRTKKSVDTSVQTDDEDQDEWDVPARARRKARVGKYGDSTAEADKTKPLSKVSSIAVQTVAEISVQTEPVGTIRTPSVRARVDAKVEIIKHISAPEKTYKGGSLGCQTEADSDTQSPQYLSATSPPKDKKRPTPLEIGYSSHLRADSTLQLAPSPPKSPKVLYSPISPLSPGKALESAFVPYEKPLPDDISPQKVLHPDMAKVPPASPKTAKMMQRSMSDPKPLSPTADESSRAPFQYTEGYTTKGSQTMTPSGSQKKVKRTLPNPPPEETSTGTQSTYSTMGTVSRRRICRTNTMARAKILQDIDRELDLVERESAKLRKKQAELDEEEKEIDAKLRYLEMGINRRKEALLKEREKRERAYLQGVAEDRDYMSDSEVSSTRPTRIESQHGIERPRTAPQTEFSQFIPPQTQTESQLVPPTSPYTQYQYSSPALPTQAPTPYTQQSHFQQQTLYHQQVSPYQTQPTFQAVATMSFTPQAQPTPTPQPSYQLPSQMMVIQQKPRQTTLYLEPKITSNYEVIRNQPLMIAPVSTDNTYAVSHLGSKYNSLDLRIGLEERSSMASSPISSISADSFYADIDHHTPRNYVLIDDIGEITKGTAALSTAFSLHEKDLSKTDRLLRSTETRRSQEVTDFLAPLQTSSRLHSYVKAEEDPMEDPYELKLLKHQIKQEFRRGAESLDHLAGLSHYYHADTGYRHFPKSEKYSISRLTLEKQAAKQLPAAILYQKQSKHKKSLIDPKMSKFSPIQESRDLEPDYTSYMTSSTSSIGGISSRARLLQDDITFGLRKNITDQQKFMGSSLGTGLGTLGNTLRSALQDEADKPYSSGSRSRPSSRPSSVYGLDLSIKRDSSSSSLRLKAQEAEALDVSFSHASSSGRTKPTSLPISQSRGRIPIVAQNSEEESPLSPVGQPMGMARAAAGPLPPISADTRDQFGSSHSLPEVQQHMREESRTRGYDRDIAFIMDDFQHAMSDSEAYHLRREETDWFDKPRESRLENGHGLDRKLPERLVHSRPLSQHQEQIIQMNGKTVHYIFPHARIKITRDSKDHTVSGNGLGIRIVGGKEIPGHNGEIGAYIAKILPGGSAEQTGKLMEGMQVLEWNGIPLTSKTYEEVQSIIGQQSGEAEICVRLDLNMLSDSENPQHLELHEPPKAVEKAKSPGVDPKQLAAELQKVSLQQSPLVLSSVVEKGSHVHSGPTSAGSSSVPSPGQPGSPSVSKKKHGSSKPTDAAKVVSHPITGEIQLQINYDLGNLIIHILQARNLVPRDNNGYSDPFVKVYLLPGRGQVMVVQNASAEYKRRTKYVQKSLNPEWNQTVIYKSISMEQLKKKTLEVTVWDYDRFSSNDFLGEVLIDLSSTSHLDNTPRWYSLKEQTESLDHGKSHSSQGSQQPPKPSVIKSRSHGIFPDPSKDMQVPTIEKSHSSPGSSKSSSEGHLRSHGPSRSQSKTSVTQTHLEDAGAAIAAAEAAVQQLRLQPTKPTNHRPAESSVSTGSSGSSFGSGYSVDSEGSSGTAGETNLFPIPRIGKMGQNGQEPVKQPGVGVGLTDAEVKTQVMGEIKIALKKEMKTDGEQLIVEILQCRNITYKFKSPDHLPDLYVKIYVMNISTQKKVIKKKTRVCRHDREPSFNETFRFSLSPAGHSLQILLFSNGGKFMKKTLIGEACIWLDKVDLRKRIVNWHKLLVSPTQTH</sequence>
<feature type="region of interest" description="Disordered" evidence="13">
    <location>
        <begin position="3694"/>
        <end position="3773"/>
    </location>
</feature>
<feature type="region of interest" description="Disordered" evidence="13">
    <location>
        <begin position="3309"/>
        <end position="3370"/>
    </location>
</feature>
<feature type="compositionally biased region" description="Polar residues" evidence="13">
    <location>
        <begin position="2450"/>
        <end position="2462"/>
    </location>
</feature>
<dbReference type="GO" id="GO:0008270">
    <property type="term" value="F:zinc ion binding"/>
    <property type="evidence" value="ECO:0007669"/>
    <property type="project" value="UniProtKB-KW"/>
</dbReference>
<feature type="coiled-coil region" evidence="12">
    <location>
        <begin position="3143"/>
        <end position="3174"/>
    </location>
</feature>
<feature type="compositionally biased region" description="Polar residues" evidence="13">
    <location>
        <begin position="794"/>
        <end position="817"/>
    </location>
</feature>
<feature type="compositionally biased region" description="Polar residues" evidence="13">
    <location>
        <begin position="2242"/>
        <end position="2259"/>
    </location>
</feature>
<feature type="compositionally biased region" description="Acidic residues" evidence="13">
    <location>
        <begin position="1642"/>
        <end position="1655"/>
    </location>
</feature>
<feature type="compositionally biased region" description="Pro residues" evidence="13">
    <location>
        <begin position="168"/>
        <end position="178"/>
    </location>
</feature>
<feature type="region of interest" description="Disordered" evidence="13">
    <location>
        <begin position="1010"/>
        <end position="1281"/>
    </location>
</feature>
<feature type="region of interest" description="Disordered" evidence="13">
    <location>
        <begin position="1"/>
        <end position="116"/>
    </location>
</feature>
<feature type="compositionally biased region" description="Polar residues" evidence="13">
    <location>
        <begin position="4756"/>
        <end position="4768"/>
    </location>
</feature>
<feature type="compositionally biased region" description="Polar residues" evidence="13">
    <location>
        <begin position="222"/>
        <end position="231"/>
    </location>
</feature>
<feature type="compositionally biased region" description="Basic and acidic residues" evidence="13">
    <location>
        <begin position="886"/>
        <end position="902"/>
    </location>
</feature>
<evidence type="ECO:0000256" key="2">
    <source>
        <dbReference type="ARBA" id="ARBA00022737"/>
    </source>
</evidence>
<dbReference type="GO" id="GO:0098978">
    <property type="term" value="C:glutamatergic synapse"/>
    <property type="evidence" value="ECO:0007669"/>
    <property type="project" value="TreeGrafter"/>
</dbReference>
<feature type="compositionally biased region" description="Low complexity" evidence="13">
    <location>
        <begin position="2044"/>
        <end position="2062"/>
    </location>
</feature>
<feature type="compositionally biased region" description="Pro residues" evidence="13">
    <location>
        <begin position="764"/>
        <end position="788"/>
    </location>
</feature>
<dbReference type="InterPro" id="IPR035892">
    <property type="entry name" value="C2_domain_sf"/>
</dbReference>